<protein>
    <submittedName>
        <fullName evidence="9">FUSC family protein</fullName>
    </submittedName>
</protein>
<keyword evidence="4 7" id="KW-1133">Transmembrane helix</keyword>
<feature type="domain" description="Integral membrane bound transporter" evidence="8">
    <location>
        <begin position="29"/>
        <end position="149"/>
    </location>
</feature>
<dbReference type="GO" id="GO:0005886">
    <property type="term" value="C:plasma membrane"/>
    <property type="evidence" value="ECO:0007669"/>
    <property type="project" value="UniProtKB-SubCell"/>
</dbReference>
<dbReference type="PANTHER" id="PTHR30509">
    <property type="entry name" value="P-HYDROXYBENZOIC ACID EFFLUX PUMP SUBUNIT-RELATED"/>
    <property type="match status" value="1"/>
</dbReference>
<proteinExistence type="inferred from homology"/>
<keyword evidence="2" id="KW-1003">Cell membrane</keyword>
<comment type="subcellular location">
    <subcellularLocation>
        <location evidence="1">Cell membrane</location>
        <topology evidence="1">Multi-pass membrane protein</topology>
    </subcellularLocation>
</comment>
<keyword evidence="10" id="KW-1185">Reference proteome</keyword>
<keyword evidence="5 7" id="KW-0472">Membrane</keyword>
<evidence type="ECO:0000256" key="2">
    <source>
        <dbReference type="ARBA" id="ARBA00022475"/>
    </source>
</evidence>
<dbReference type="InterPro" id="IPR049453">
    <property type="entry name" value="Memb_transporter_dom"/>
</dbReference>
<dbReference type="RefSeq" id="WP_138128998.1">
    <property type="nucleotide sequence ID" value="NZ_SWLG01000022.1"/>
</dbReference>
<evidence type="ECO:0000256" key="7">
    <source>
        <dbReference type="SAM" id="Phobius"/>
    </source>
</evidence>
<reference evidence="9 10" key="1">
    <citation type="submission" date="2019-04" db="EMBL/GenBank/DDBJ databases">
        <title>Bacillus caeni sp. nov., a bacterium isolated from mangrove sediment.</title>
        <authorList>
            <person name="Huang H."/>
            <person name="Mo K."/>
            <person name="Hu Y."/>
        </authorList>
    </citation>
    <scope>NUCLEOTIDE SEQUENCE [LARGE SCALE GENOMIC DNA]</scope>
    <source>
        <strain evidence="9 10">HB172195</strain>
    </source>
</reference>
<dbReference type="Pfam" id="PF13515">
    <property type="entry name" value="FUSC_2"/>
    <property type="match status" value="1"/>
</dbReference>
<evidence type="ECO:0000259" key="8">
    <source>
        <dbReference type="Pfam" id="PF13515"/>
    </source>
</evidence>
<organism evidence="9 10">
    <name type="scientific">Exobacillus caeni</name>
    <dbReference type="NCBI Taxonomy" id="2574798"/>
    <lineage>
        <taxon>Bacteria</taxon>
        <taxon>Bacillati</taxon>
        <taxon>Bacillota</taxon>
        <taxon>Bacilli</taxon>
        <taxon>Bacillales</taxon>
        <taxon>Guptibacillaceae</taxon>
        <taxon>Exobacillus</taxon>
    </lineage>
</organism>
<dbReference type="AlphaFoldDB" id="A0A5R9EWG9"/>
<dbReference type="EMBL" id="SWLG01000022">
    <property type="protein sequence ID" value="TLS35387.1"/>
    <property type="molecule type" value="Genomic_DNA"/>
</dbReference>
<evidence type="ECO:0000256" key="6">
    <source>
        <dbReference type="ARBA" id="ARBA00043993"/>
    </source>
</evidence>
<comment type="caution">
    <text evidence="9">The sequence shown here is derived from an EMBL/GenBank/DDBJ whole genome shotgun (WGS) entry which is preliminary data.</text>
</comment>
<sequence>MKKRNSLQTKWENKKHLVWKMALASGISWEAAKIAGSSHPYLAPLSVILCLQTTIGKSIHFSLHRIIGTVIGVSVTALIASHLSVNGWTLGLLILGGTLLAKLLKLDETALHQVALTILLVFVFENKTAHYPVDRIRDTVIGALTAVVVHMVVFPPNFTKEAITKYNRFSNLLANSFYNTVTWLEGGCAKSEGDALQKEVRSMLSELHQTKDGIKQALNSLEFNPLSRKKKTELLGYKRKLNQLSTGLVYLEGAIETLRSWSAAGTMTAVNRTTWANQFQSMGSFYLTDKNSSERNNVILSAEKQVTLPYGTESQQYNISLYESTDRFLKSLYILPKNKS</sequence>
<accession>A0A5R9EWG9</accession>
<evidence type="ECO:0000256" key="4">
    <source>
        <dbReference type="ARBA" id="ARBA00022989"/>
    </source>
</evidence>
<gene>
    <name evidence="9" type="ORF">FCL54_20540</name>
</gene>
<keyword evidence="3 7" id="KW-0812">Transmembrane</keyword>
<feature type="transmembrane region" description="Helical" evidence="7">
    <location>
        <begin position="110"/>
        <end position="128"/>
    </location>
</feature>
<evidence type="ECO:0000313" key="10">
    <source>
        <dbReference type="Proteomes" id="UP000308230"/>
    </source>
</evidence>
<dbReference type="PANTHER" id="PTHR30509:SF9">
    <property type="entry name" value="MULTIDRUG RESISTANCE PROTEIN MDTO"/>
    <property type="match status" value="1"/>
</dbReference>
<comment type="similarity">
    <text evidence="6">Belongs to the YccS/YhfK family.</text>
</comment>
<feature type="transmembrane region" description="Helical" evidence="7">
    <location>
        <begin position="140"/>
        <end position="158"/>
    </location>
</feature>
<evidence type="ECO:0000256" key="3">
    <source>
        <dbReference type="ARBA" id="ARBA00022692"/>
    </source>
</evidence>
<evidence type="ECO:0000256" key="1">
    <source>
        <dbReference type="ARBA" id="ARBA00004651"/>
    </source>
</evidence>
<dbReference type="OrthoDB" id="2931138at2"/>
<evidence type="ECO:0000313" key="9">
    <source>
        <dbReference type="EMBL" id="TLS35387.1"/>
    </source>
</evidence>
<dbReference type="Proteomes" id="UP000308230">
    <property type="component" value="Unassembled WGS sequence"/>
</dbReference>
<evidence type="ECO:0000256" key="5">
    <source>
        <dbReference type="ARBA" id="ARBA00023136"/>
    </source>
</evidence>
<feature type="transmembrane region" description="Helical" evidence="7">
    <location>
        <begin position="66"/>
        <end position="90"/>
    </location>
</feature>
<name>A0A5R9EWG9_9BACL</name>